<name>A0A939MH02_9MICO</name>
<evidence type="ECO:0000313" key="4">
    <source>
        <dbReference type="Proteomes" id="UP000664382"/>
    </source>
</evidence>
<feature type="domain" description="Thioester" evidence="2">
    <location>
        <begin position="107"/>
        <end position="171"/>
    </location>
</feature>
<evidence type="ECO:0000313" key="3">
    <source>
        <dbReference type="EMBL" id="MBO1900738.1"/>
    </source>
</evidence>
<dbReference type="RefSeq" id="WP_208095409.1">
    <property type="nucleotide sequence ID" value="NZ_JAGDYM010000003.1"/>
</dbReference>
<dbReference type="Gene3D" id="1.10.150.480">
    <property type="match status" value="1"/>
</dbReference>
<dbReference type="EMBL" id="JAGDYM010000003">
    <property type="protein sequence ID" value="MBO1900738.1"/>
    <property type="molecule type" value="Genomic_DNA"/>
</dbReference>
<dbReference type="InterPro" id="IPR023849">
    <property type="entry name" value="TQXA_dom"/>
</dbReference>
<organism evidence="3 4">
    <name type="scientific">Leucobacter weissii</name>
    <dbReference type="NCBI Taxonomy" id="1983706"/>
    <lineage>
        <taxon>Bacteria</taxon>
        <taxon>Bacillati</taxon>
        <taxon>Actinomycetota</taxon>
        <taxon>Actinomycetes</taxon>
        <taxon>Micrococcales</taxon>
        <taxon>Microbacteriaceae</taxon>
        <taxon>Leucobacter</taxon>
    </lineage>
</organism>
<dbReference type="Proteomes" id="UP000664382">
    <property type="component" value="Unassembled WGS sequence"/>
</dbReference>
<feature type="region of interest" description="Disordered" evidence="1">
    <location>
        <begin position="1"/>
        <end position="40"/>
    </location>
</feature>
<dbReference type="AlphaFoldDB" id="A0A939MH02"/>
<dbReference type="InterPro" id="IPR013552">
    <property type="entry name" value="Thioester_dom"/>
</dbReference>
<dbReference type="Pfam" id="PF08341">
    <property type="entry name" value="TED"/>
    <property type="match status" value="1"/>
</dbReference>
<feature type="compositionally biased region" description="Basic residues" evidence="1">
    <location>
        <begin position="20"/>
        <end position="30"/>
    </location>
</feature>
<accession>A0A939MH02</accession>
<gene>
    <name evidence="3" type="ORF">J4H92_02095</name>
</gene>
<dbReference type="NCBIfam" id="TIGR03934">
    <property type="entry name" value="TQXA_dom"/>
    <property type="match status" value="1"/>
</dbReference>
<proteinExistence type="predicted"/>
<sequence>MTASTPNDDAARAPASHSTTRAKHRPRGRSHAPSVRLDGHALPERLTRLRGGTYSPTVGRARFADGESALVDLIRLTPDVDAYSLEPHGISPTHAAHYRPRAWSSAPSAGIRGVERQIIWILTRSYPTVDVATLSAALRAKGHEIGRGDLPEHEAIAATQAAIWHFTDGRRLLEETEANPVRLTARGRNGSLTADPLSLAGRSWRAMPSPGSPALLDVRITEHPAIDAYAFDLAERPDDSLAFALQCSLDGGGTWREIPSSAVVPARQGRMRDGRFHVVKGLGAGATIAHSVAGRSLGYPEYRVVARSTRAGAFELSALRFRPVGQSGDANSARVVELYRYLVAGAKRYADAEDRSRREAVDADHGLHYSGTVLLGTDPESSAPLTTLGLVTASRARRTASRPPGGALVAA</sequence>
<comment type="caution">
    <text evidence="3">The sequence shown here is derived from an EMBL/GenBank/DDBJ whole genome shotgun (WGS) entry which is preliminary data.</text>
</comment>
<evidence type="ECO:0000259" key="2">
    <source>
        <dbReference type="Pfam" id="PF08341"/>
    </source>
</evidence>
<protein>
    <submittedName>
        <fullName evidence="3">Thioester domain-containing protein</fullName>
    </submittedName>
</protein>
<reference evidence="3" key="1">
    <citation type="submission" date="2021-03" db="EMBL/GenBank/DDBJ databases">
        <title>Leucobacter chromiisoli sp. nov., isolated from chromium-containing soil of chemical plant.</title>
        <authorList>
            <person name="Xu Z."/>
        </authorList>
    </citation>
    <scope>NUCLEOTIDE SEQUENCE</scope>
    <source>
        <strain evidence="3">S27</strain>
    </source>
</reference>
<evidence type="ECO:0000256" key="1">
    <source>
        <dbReference type="SAM" id="MobiDB-lite"/>
    </source>
</evidence>
<keyword evidence="4" id="KW-1185">Reference proteome</keyword>